<keyword evidence="7 11" id="KW-0648">Protein biosynthesis</keyword>
<dbReference type="InterPro" id="IPR017959">
    <property type="entry name" value="Asn/Gln-tRNA_amidoTrfase_suB/E"/>
</dbReference>
<dbReference type="AlphaFoldDB" id="A0A9D1VBW2"/>
<reference evidence="13" key="2">
    <citation type="submission" date="2021-04" db="EMBL/GenBank/DDBJ databases">
        <authorList>
            <person name="Gilroy R."/>
        </authorList>
    </citation>
    <scope>NUCLEOTIDE SEQUENCE</scope>
    <source>
        <strain evidence="13">14975</strain>
    </source>
</reference>
<dbReference type="SUPFAM" id="SSF89095">
    <property type="entry name" value="GatB/YqeY motif"/>
    <property type="match status" value="1"/>
</dbReference>
<dbReference type="SUPFAM" id="SSF55931">
    <property type="entry name" value="Glutamine synthetase/guanido kinase"/>
    <property type="match status" value="1"/>
</dbReference>
<sequence length="488" mass="53215">MPVSDYLVTIGLEVHCQIKTETKMFCSCKAGFGYEPNTNVCPTCLGMPGALPVLNEYAIERTILTGMMLGCSTPPVTKWDRKNYFYADMPKNYQTSQLDLPLCIGGEVPLYSWAFPPDSGVKSDEPVVRRVRLDHIHLEEDAAKLTHFGNYSLVDYNRGGTPLMEIVSTPDLTSPDETYAYLKSLQQILICGGISDADMEKGQMRCDVNVSLRPKGQKELGAKIEMKNINSMSAARRALIYEIARQADELDRGIAQVQSTRRWDDELGESIVMRTKENAHDYRYHPCPDLVPVHTAPLVEKVRGELPELPDARRERLMASYGLPVADANTLVADAALCAYFEAAAAASKSPRKIANWVINNLSAALAEKGIGIEDCPLASAGLAGLVGIIEDGLVSNNQAREVLDVLWQKPGMAAEEAAASLGYRKTDTGALDGVIRGVIAENDELVAAVKGGNMKLLNALTGKVMKASNPKPNPKLVTEMIMKQLGL</sequence>
<protein>
    <recommendedName>
        <fullName evidence="3 11">Aspartyl/glutamyl-tRNA(Asn/Gln) amidotransferase subunit B</fullName>
        <shortName evidence="11">Asp/Glu-ADT subunit B</shortName>
        <ecNumber evidence="11">6.3.5.-</ecNumber>
    </recommendedName>
</protein>
<dbReference type="GO" id="GO:0070681">
    <property type="term" value="P:glutaminyl-tRNAGln biosynthesis via transamidation"/>
    <property type="evidence" value="ECO:0007669"/>
    <property type="project" value="TreeGrafter"/>
</dbReference>
<evidence type="ECO:0000256" key="8">
    <source>
        <dbReference type="ARBA" id="ARBA00024799"/>
    </source>
</evidence>
<dbReference type="EMBL" id="DXFQ01000118">
    <property type="protein sequence ID" value="HIX20233.1"/>
    <property type="molecule type" value="Genomic_DNA"/>
</dbReference>
<evidence type="ECO:0000256" key="3">
    <source>
        <dbReference type="ARBA" id="ARBA00016923"/>
    </source>
</evidence>
<dbReference type="NCBIfam" id="NF004012">
    <property type="entry name" value="PRK05477.1-2"/>
    <property type="match status" value="1"/>
</dbReference>
<dbReference type="GO" id="GO:0050567">
    <property type="term" value="F:glutaminyl-tRNA synthase (glutamine-hydrolyzing) activity"/>
    <property type="evidence" value="ECO:0007669"/>
    <property type="project" value="UniProtKB-UniRule"/>
</dbReference>
<organism evidence="13 14">
    <name type="scientific">Candidatus Akkermansia intestinigallinarum</name>
    <dbReference type="NCBI Taxonomy" id="2838431"/>
    <lineage>
        <taxon>Bacteria</taxon>
        <taxon>Pseudomonadati</taxon>
        <taxon>Verrucomicrobiota</taxon>
        <taxon>Verrucomicrobiia</taxon>
        <taxon>Verrucomicrobiales</taxon>
        <taxon>Akkermansiaceae</taxon>
        <taxon>Akkermansia</taxon>
    </lineage>
</organism>
<dbReference type="PANTHER" id="PTHR11659:SF0">
    <property type="entry name" value="GLUTAMYL-TRNA(GLN) AMIDOTRANSFERASE SUBUNIT B, MITOCHONDRIAL"/>
    <property type="match status" value="1"/>
</dbReference>
<evidence type="ECO:0000256" key="1">
    <source>
        <dbReference type="ARBA" id="ARBA00005306"/>
    </source>
</evidence>
<evidence type="ECO:0000256" key="4">
    <source>
        <dbReference type="ARBA" id="ARBA00022598"/>
    </source>
</evidence>
<comment type="function">
    <text evidence="8 11">Allows the formation of correctly charged Asn-tRNA(Asn) or Gln-tRNA(Gln) through the transamidation of misacylated Asp-tRNA(Asn) or Glu-tRNA(Gln) in organisms which lack either or both of asparaginyl-tRNA or glutaminyl-tRNA synthetases. The reaction takes place in the presence of glutamine and ATP through an activated phospho-Asp-tRNA(Asn) or phospho-Glu-tRNA(Gln).</text>
</comment>
<dbReference type="PROSITE" id="PS01234">
    <property type="entry name" value="GATB"/>
    <property type="match status" value="1"/>
</dbReference>
<dbReference type="InterPro" id="IPR004413">
    <property type="entry name" value="GatB"/>
</dbReference>
<dbReference type="HAMAP" id="MF_00121">
    <property type="entry name" value="GatB"/>
    <property type="match status" value="1"/>
</dbReference>
<evidence type="ECO:0000313" key="13">
    <source>
        <dbReference type="EMBL" id="HIX20233.1"/>
    </source>
</evidence>
<evidence type="ECO:0000256" key="11">
    <source>
        <dbReference type="HAMAP-Rule" id="MF_00121"/>
    </source>
</evidence>
<evidence type="ECO:0000256" key="5">
    <source>
        <dbReference type="ARBA" id="ARBA00022741"/>
    </source>
</evidence>
<evidence type="ECO:0000256" key="2">
    <source>
        <dbReference type="ARBA" id="ARBA00011123"/>
    </source>
</evidence>
<dbReference type="Pfam" id="PF02934">
    <property type="entry name" value="GatB_N"/>
    <property type="match status" value="1"/>
</dbReference>
<reference evidence="13" key="1">
    <citation type="journal article" date="2021" name="PeerJ">
        <title>Extensive microbial diversity within the chicken gut microbiome revealed by metagenomics and culture.</title>
        <authorList>
            <person name="Gilroy R."/>
            <person name="Ravi A."/>
            <person name="Getino M."/>
            <person name="Pursley I."/>
            <person name="Horton D.L."/>
            <person name="Alikhan N.F."/>
            <person name="Baker D."/>
            <person name="Gharbi K."/>
            <person name="Hall N."/>
            <person name="Watson M."/>
            <person name="Adriaenssens E.M."/>
            <person name="Foster-Nyarko E."/>
            <person name="Jarju S."/>
            <person name="Secka A."/>
            <person name="Antonio M."/>
            <person name="Oren A."/>
            <person name="Chaudhuri R.R."/>
            <person name="La Ragione R."/>
            <person name="Hildebrand F."/>
            <person name="Pallen M.J."/>
        </authorList>
    </citation>
    <scope>NUCLEOTIDE SEQUENCE</scope>
    <source>
        <strain evidence="13">14975</strain>
    </source>
</reference>
<dbReference type="InterPro" id="IPR014746">
    <property type="entry name" value="Gln_synth/guanido_kin_cat_dom"/>
</dbReference>
<dbReference type="InterPro" id="IPR042114">
    <property type="entry name" value="GatB_C_1"/>
</dbReference>
<name>A0A9D1VBW2_9BACT</name>
<keyword evidence="6 11" id="KW-0067">ATP-binding</keyword>
<comment type="catalytic activity">
    <reaction evidence="9 11">
        <text>L-aspartyl-tRNA(Asn) + L-glutamine + ATP + H2O = L-asparaginyl-tRNA(Asn) + L-glutamate + ADP + phosphate + 2 H(+)</text>
        <dbReference type="Rhea" id="RHEA:14513"/>
        <dbReference type="Rhea" id="RHEA-COMP:9674"/>
        <dbReference type="Rhea" id="RHEA-COMP:9677"/>
        <dbReference type="ChEBI" id="CHEBI:15377"/>
        <dbReference type="ChEBI" id="CHEBI:15378"/>
        <dbReference type="ChEBI" id="CHEBI:29985"/>
        <dbReference type="ChEBI" id="CHEBI:30616"/>
        <dbReference type="ChEBI" id="CHEBI:43474"/>
        <dbReference type="ChEBI" id="CHEBI:58359"/>
        <dbReference type="ChEBI" id="CHEBI:78515"/>
        <dbReference type="ChEBI" id="CHEBI:78516"/>
        <dbReference type="ChEBI" id="CHEBI:456216"/>
    </reaction>
</comment>
<keyword evidence="4 11" id="KW-0436">Ligase</keyword>
<evidence type="ECO:0000256" key="10">
    <source>
        <dbReference type="ARBA" id="ARBA00047913"/>
    </source>
</evidence>
<comment type="catalytic activity">
    <reaction evidence="10 11">
        <text>L-glutamyl-tRNA(Gln) + L-glutamine + ATP + H2O = L-glutaminyl-tRNA(Gln) + L-glutamate + ADP + phosphate + H(+)</text>
        <dbReference type="Rhea" id="RHEA:17521"/>
        <dbReference type="Rhea" id="RHEA-COMP:9681"/>
        <dbReference type="Rhea" id="RHEA-COMP:9684"/>
        <dbReference type="ChEBI" id="CHEBI:15377"/>
        <dbReference type="ChEBI" id="CHEBI:15378"/>
        <dbReference type="ChEBI" id="CHEBI:29985"/>
        <dbReference type="ChEBI" id="CHEBI:30616"/>
        <dbReference type="ChEBI" id="CHEBI:43474"/>
        <dbReference type="ChEBI" id="CHEBI:58359"/>
        <dbReference type="ChEBI" id="CHEBI:78520"/>
        <dbReference type="ChEBI" id="CHEBI:78521"/>
        <dbReference type="ChEBI" id="CHEBI:456216"/>
    </reaction>
</comment>
<dbReference type="GO" id="GO:0005524">
    <property type="term" value="F:ATP binding"/>
    <property type="evidence" value="ECO:0007669"/>
    <property type="project" value="UniProtKB-KW"/>
</dbReference>
<dbReference type="Gene3D" id="1.10.150.380">
    <property type="entry name" value="GatB domain, N-terminal subdomain"/>
    <property type="match status" value="1"/>
</dbReference>
<dbReference type="Gene3D" id="1.10.10.410">
    <property type="match status" value="1"/>
</dbReference>
<feature type="domain" description="Asn/Gln amidotransferase" evidence="12">
    <location>
        <begin position="339"/>
        <end position="486"/>
    </location>
</feature>
<dbReference type="InterPro" id="IPR003789">
    <property type="entry name" value="Asn/Gln_tRNA_amidoTrase-B-like"/>
</dbReference>
<proteinExistence type="inferred from homology"/>
<dbReference type="EC" id="6.3.5.-" evidence="11"/>
<dbReference type="SMART" id="SM00845">
    <property type="entry name" value="GatB_Yqey"/>
    <property type="match status" value="1"/>
</dbReference>
<dbReference type="Proteomes" id="UP000823964">
    <property type="component" value="Unassembled WGS sequence"/>
</dbReference>
<dbReference type="InterPro" id="IPR017958">
    <property type="entry name" value="Gln-tRNA_amidoTrfase_suB_CS"/>
</dbReference>
<comment type="similarity">
    <text evidence="1 11">Belongs to the GatB/GatE family. GatB subfamily.</text>
</comment>
<dbReference type="InterPro" id="IPR006075">
    <property type="entry name" value="Asn/Gln-tRNA_Trfase_suB/E_cat"/>
</dbReference>
<keyword evidence="5 11" id="KW-0547">Nucleotide-binding</keyword>
<accession>A0A9D1VBW2</accession>
<evidence type="ECO:0000256" key="6">
    <source>
        <dbReference type="ARBA" id="ARBA00022840"/>
    </source>
</evidence>
<comment type="subunit">
    <text evidence="2 11">Heterotrimer of A, B and C subunits.</text>
</comment>
<comment type="caution">
    <text evidence="13">The sequence shown here is derived from an EMBL/GenBank/DDBJ whole genome shotgun (WGS) entry which is preliminary data.</text>
</comment>
<dbReference type="Pfam" id="PF02637">
    <property type="entry name" value="GatB_Yqey"/>
    <property type="match status" value="1"/>
</dbReference>
<dbReference type="NCBIfam" id="TIGR00133">
    <property type="entry name" value="gatB"/>
    <property type="match status" value="1"/>
</dbReference>
<dbReference type="PANTHER" id="PTHR11659">
    <property type="entry name" value="GLUTAMYL-TRNA GLN AMIDOTRANSFERASE SUBUNIT B MITOCHONDRIAL AND PROKARYOTIC PET112-RELATED"/>
    <property type="match status" value="1"/>
</dbReference>
<dbReference type="InterPro" id="IPR023168">
    <property type="entry name" value="GatB_Yqey_C_2"/>
</dbReference>
<evidence type="ECO:0000313" key="14">
    <source>
        <dbReference type="Proteomes" id="UP000823964"/>
    </source>
</evidence>
<dbReference type="GO" id="GO:0006412">
    <property type="term" value="P:translation"/>
    <property type="evidence" value="ECO:0007669"/>
    <property type="project" value="UniProtKB-UniRule"/>
</dbReference>
<dbReference type="InterPro" id="IPR018027">
    <property type="entry name" value="Asn/Gln_amidotransferase"/>
</dbReference>
<gene>
    <name evidence="11 13" type="primary">gatB</name>
    <name evidence="13" type="ORF">H9862_06515</name>
</gene>
<dbReference type="NCBIfam" id="NF004014">
    <property type="entry name" value="PRK05477.1-4"/>
    <property type="match status" value="1"/>
</dbReference>
<evidence type="ECO:0000259" key="12">
    <source>
        <dbReference type="SMART" id="SM00845"/>
    </source>
</evidence>
<evidence type="ECO:0000256" key="9">
    <source>
        <dbReference type="ARBA" id="ARBA00047380"/>
    </source>
</evidence>
<evidence type="ECO:0000256" key="7">
    <source>
        <dbReference type="ARBA" id="ARBA00022917"/>
    </source>
</evidence>